<evidence type="ECO:0000256" key="1">
    <source>
        <dbReference type="SAM" id="MobiDB-lite"/>
    </source>
</evidence>
<feature type="compositionally biased region" description="Acidic residues" evidence="1">
    <location>
        <begin position="20"/>
        <end position="60"/>
    </location>
</feature>
<comment type="caution">
    <text evidence="2">The sequence shown here is derived from an EMBL/GenBank/DDBJ whole genome shotgun (WGS) entry which is preliminary data.</text>
</comment>
<protein>
    <submittedName>
        <fullName evidence="2">Uncharacterized protein</fullName>
    </submittedName>
</protein>
<proteinExistence type="predicted"/>
<evidence type="ECO:0000313" key="2">
    <source>
        <dbReference type="EMBL" id="KAF7421708.1"/>
    </source>
</evidence>
<name>A0A834NZ10_VESPE</name>
<dbReference type="AlphaFoldDB" id="A0A834NZ10"/>
<organism evidence="2 3">
    <name type="scientific">Vespula pensylvanica</name>
    <name type="common">Western yellow jacket</name>
    <name type="synonym">Wasp</name>
    <dbReference type="NCBI Taxonomy" id="30213"/>
    <lineage>
        <taxon>Eukaryota</taxon>
        <taxon>Metazoa</taxon>
        <taxon>Ecdysozoa</taxon>
        <taxon>Arthropoda</taxon>
        <taxon>Hexapoda</taxon>
        <taxon>Insecta</taxon>
        <taxon>Pterygota</taxon>
        <taxon>Neoptera</taxon>
        <taxon>Endopterygota</taxon>
        <taxon>Hymenoptera</taxon>
        <taxon>Apocrita</taxon>
        <taxon>Aculeata</taxon>
        <taxon>Vespoidea</taxon>
        <taxon>Vespidae</taxon>
        <taxon>Vespinae</taxon>
        <taxon>Vespula</taxon>
    </lineage>
</organism>
<dbReference type="EMBL" id="JACSDY010000008">
    <property type="protein sequence ID" value="KAF7421708.1"/>
    <property type="molecule type" value="Genomic_DNA"/>
</dbReference>
<dbReference type="Proteomes" id="UP000600918">
    <property type="component" value="Unassembled WGS sequence"/>
</dbReference>
<feature type="compositionally biased region" description="Low complexity" evidence="1">
    <location>
        <begin position="1"/>
        <end position="11"/>
    </location>
</feature>
<sequence>MRTTGISTTTTIDDRRSTTIDDDDDDGSGDDDVYNGEYDDVYDENDDDDDDDGGDGDGDGDDARISKDLFAKRDNTTSLGKIRTLFDFSRKDDDDDDDNDDYYLEIQSQRNKYGAEVERIL</sequence>
<reference evidence="2" key="1">
    <citation type="journal article" date="2020" name="G3 (Bethesda)">
        <title>High-Quality Assemblies for Three Invasive Social Wasps from the &lt;i&gt;Vespula&lt;/i&gt; Genus.</title>
        <authorList>
            <person name="Harrop T.W.R."/>
            <person name="Guhlin J."/>
            <person name="McLaughlin G.M."/>
            <person name="Permina E."/>
            <person name="Stockwell P."/>
            <person name="Gilligan J."/>
            <person name="Le Lec M.F."/>
            <person name="Gruber M.A.M."/>
            <person name="Quinn O."/>
            <person name="Lovegrove M."/>
            <person name="Duncan E.J."/>
            <person name="Remnant E.J."/>
            <person name="Van Eeckhoven J."/>
            <person name="Graham B."/>
            <person name="Knapp R.A."/>
            <person name="Langford K.W."/>
            <person name="Kronenberg Z."/>
            <person name="Press M.O."/>
            <person name="Eacker S.M."/>
            <person name="Wilson-Rankin E.E."/>
            <person name="Purcell J."/>
            <person name="Lester P.J."/>
            <person name="Dearden P.K."/>
        </authorList>
    </citation>
    <scope>NUCLEOTIDE SEQUENCE</scope>
    <source>
        <strain evidence="2">Volc-1</strain>
    </source>
</reference>
<accession>A0A834NZ10</accession>
<feature type="region of interest" description="Disordered" evidence="1">
    <location>
        <begin position="1"/>
        <end position="64"/>
    </location>
</feature>
<evidence type="ECO:0000313" key="3">
    <source>
        <dbReference type="Proteomes" id="UP000600918"/>
    </source>
</evidence>
<gene>
    <name evidence="2" type="ORF">H0235_009544</name>
</gene>
<keyword evidence="3" id="KW-1185">Reference proteome</keyword>